<reference evidence="7 8" key="1">
    <citation type="journal article" date="2017" name="Int. J. Syst. Evol. Microbiol.">
        <title>Pseudokineococcus basanitobsidens sp. nov., isolated from volcanic rock.</title>
        <authorList>
            <person name="Lee D.W."/>
            <person name="Park M.Y."/>
            <person name="Kim J.J."/>
            <person name="Kim B.S."/>
        </authorList>
    </citation>
    <scope>NUCLEOTIDE SEQUENCE [LARGE SCALE GENOMIC DNA]</scope>
    <source>
        <strain evidence="7 8">DSM 103726</strain>
    </source>
</reference>
<feature type="domain" description="Carbohydrate kinase FGGY N-terminal" evidence="5">
    <location>
        <begin position="5"/>
        <end position="245"/>
    </location>
</feature>
<dbReference type="Pfam" id="PF00370">
    <property type="entry name" value="FGGY_N"/>
    <property type="match status" value="1"/>
</dbReference>
<evidence type="ECO:0000256" key="1">
    <source>
        <dbReference type="ARBA" id="ARBA00009156"/>
    </source>
</evidence>
<dbReference type="Gene3D" id="3.30.420.40">
    <property type="match status" value="2"/>
</dbReference>
<evidence type="ECO:0000259" key="6">
    <source>
        <dbReference type="Pfam" id="PF02782"/>
    </source>
</evidence>
<protein>
    <submittedName>
        <fullName evidence="7">FGGY family carbohydrate kinase</fullName>
    </submittedName>
</protein>
<evidence type="ECO:0000259" key="5">
    <source>
        <dbReference type="Pfam" id="PF00370"/>
    </source>
</evidence>
<sequence>MSDLVLGVDIGTSSSKALLVRADGDVVAVAVRAHHMSLPVPGRAEMDADADWWGDVVALCGELVPQVPAGDRLAAVCTTGIGPCLVLVDEDGRAIGPAVLYGIDVRAGEEVDELTALLGAEALEERCGGGLSSQSLGPKLLWARRRTPEAWDRASAWHGCSSFVAARMTGETALDHHSASQCDPLYDLRSRDWSRDWAPAVLGDMPLPRLVRPDEVVGVVTSAAAEVTGLPAGLPVVAGAVDAWAEAHGAGVRRPGDLMLMYGSTSFLVQVLPELRRRPPLWTTCGLDAGSYTLSGGTATAGSLTAWLQQLTGGVPFEQLLAEARAVPAGAEGLLVLPYLAGERTPVFDAGARGVVAGLTLRHGRGHLYRAGLEGIALGVAQVLDLFGTAAGTPGERPLVAVGGGTRGGLWTQVVSDVTGRAQVVPAQAVGASYGAALLAAEGVGVVPPGTDWSRPGVLVEPDTSLRGLYDELAAAFADLYPATRDIVGRLSALPRGET</sequence>
<keyword evidence="2" id="KW-0119">Carbohydrate metabolism</keyword>
<proteinExistence type="inferred from homology"/>
<dbReference type="PANTHER" id="PTHR43095:SF5">
    <property type="entry name" value="XYLULOSE KINASE"/>
    <property type="match status" value="1"/>
</dbReference>
<evidence type="ECO:0000256" key="3">
    <source>
        <dbReference type="ARBA" id="ARBA00022679"/>
    </source>
</evidence>
<dbReference type="InterPro" id="IPR050406">
    <property type="entry name" value="FGGY_Carb_Kinase"/>
</dbReference>
<gene>
    <name evidence="7" type="ORF">WDZ17_07740</name>
</gene>
<dbReference type="Pfam" id="PF02782">
    <property type="entry name" value="FGGY_C"/>
    <property type="match status" value="1"/>
</dbReference>
<dbReference type="Proteomes" id="UP001387100">
    <property type="component" value="Unassembled WGS sequence"/>
</dbReference>
<dbReference type="InterPro" id="IPR000577">
    <property type="entry name" value="Carb_kinase_FGGY"/>
</dbReference>
<evidence type="ECO:0000256" key="2">
    <source>
        <dbReference type="ARBA" id="ARBA00022629"/>
    </source>
</evidence>
<keyword evidence="4 7" id="KW-0418">Kinase</keyword>
<dbReference type="RefSeq" id="WP_339574571.1">
    <property type="nucleotide sequence ID" value="NZ_JBBIAA010000006.1"/>
</dbReference>
<name>A0ABU8RJD2_9ACTN</name>
<dbReference type="InterPro" id="IPR043129">
    <property type="entry name" value="ATPase_NBD"/>
</dbReference>
<keyword evidence="2" id="KW-0859">Xylose metabolism</keyword>
<comment type="similarity">
    <text evidence="1">Belongs to the FGGY kinase family.</text>
</comment>
<dbReference type="InterPro" id="IPR018484">
    <property type="entry name" value="FGGY_N"/>
</dbReference>
<comment type="caution">
    <text evidence="7">The sequence shown here is derived from an EMBL/GenBank/DDBJ whole genome shotgun (WGS) entry which is preliminary data.</text>
</comment>
<keyword evidence="3" id="KW-0808">Transferase</keyword>
<evidence type="ECO:0000256" key="4">
    <source>
        <dbReference type="ARBA" id="ARBA00022777"/>
    </source>
</evidence>
<dbReference type="GO" id="GO:0016301">
    <property type="term" value="F:kinase activity"/>
    <property type="evidence" value="ECO:0007669"/>
    <property type="project" value="UniProtKB-KW"/>
</dbReference>
<evidence type="ECO:0000313" key="8">
    <source>
        <dbReference type="Proteomes" id="UP001387100"/>
    </source>
</evidence>
<dbReference type="PANTHER" id="PTHR43095">
    <property type="entry name" value="SUGAR KINASE"/>
    <property type="match status" value="1"/>
</dbReference>
<accession>A0ABU8RJD2</accession>
<organism evidence="7 8">
    <name type="scientific">Pseudokineococcus basanitobsidens</name>
    <dbReference type="NCBI Taxonomy" id="1926649"/>
    <lineage>
        <taxon>Bacteria</taxon>
        <taxon>Bacillati</taxon>
        <taxon>Actinomycetota</taxon>
        <taxon>Actinomycetes</taxon>
        <taxon>Kineosporiales</taxon>
        <taxon>Kineosporiaceae</taxon>
        <taxon>Pseudokineococcus</taxon>
    </lineage>
</organism>
<feature type="domain" description="Carbohydrate kinase FGGY C-terminal" evidence="6">
    <location>
        <begin position="259"/>
        <end position="441"/>
    </location>
</feature>
<dbReference type="SUPFAM" id="SSF53067">
    <property type="entry name" value="Actin-like ATPase domain"/>
    <property type="match status" value="2"/>
</dbReference>
<keyword evidence="8" id="KW-1185">Reference proteome</keyword>
<dbReference type="EMBL" id="JBBIAA010000006">
    <property type="protein sequence ID" value="MEJ5945189.1"/>
    <property type="molecule type" value="Genomic_DNA"/>
</dbReference>
<dbReference type="PIRSF" id="PIRSF000538">
    <property type="entry name" value="GlpK"/>
    <property type="match status" value="1"/>
</dbReference>
<dbReference type="InterPro" id="IPR018485">
    <property type="entry name" value="FGGY_C"/>
</dbReference>
<evidence type="ECO:0000313" key="7">
    <source>
        <dbReference type="EMBL" id="MEJ5945189.1"/>
    </source>
</evidence>
<dbReference type="CDD" id="cd07804">
    <property type="entry name" value="ASKHA_NBD_FGGY_RrXK-like"/>
    <property type="match status" value="1"/>
</dbReference>